<evidence type="ECO:0000313" key="1">
    <source>
        <dbReference type="EMBL" id="MXV50616.1"/>
    </source>
</evidence>
<comment type="caution">
    <text evidence="1">The sequence shown here is derived from an EMBL/GenBank/DDBJ whole genome shotgun (WGS) entry which is preliminary data.</text>
</comment>
<organism evidence="1 2">
    <name type="scientific">Hufsiella arboris</name>
    <dbReference type="NCBI Taxonomy" id="2695275"/>
    <lineage>
        <taxon>Bacteria</taxon>
        <taxon>Pseudomonadati</taxon>
        <taxon>Bacteroidota</taxon>
        <taxon>Sphingobacteriia</taxon>
        <taxon>Sphingobacteriales</taxon>
        <taxon>Sphingobacteriaceae</taxon>
        <taxon>Hufsiella</taxon>
    </lineage>
</organism>
<dbReference type="Pfam" id="PF12864">
    <property type="entry name" value="DUF3822"/>
    <property type="match status" value="1"/>
</dbReference>
<keyword evidence="2" id="KW-1185">Reference proteome</keyword>
<accession>A0A7K1Y7S8</accession>
<protein>
    <submittedName>
        <fullName evidence="1">DUF3822 family protein</fullName>
    </submittedName>
</protein>
<dbReference type="AlphaFoldDB" id="A0A7K1Y7S8"/>
<proteinExistence type="predicted"/>
<dbReference type="CDD" id="cd24013">
    <property type="entry name" value="ASKHA_ATPase_BT3980-like"/>
    <property type="match status" value="1"/>
</dbReference>
<dbReference type="EMBL" id="WVHT01000002">
    <property type="protein sequence ID" value="MXV50616.1"/>
    <property type="molecule type" value="Genomic_DNA"/>
</dbReference>
<sequence>MDKGIKTHVEEPGFQSQQSSKCDLLISVTDSVFSYLVVDMLHDQAKIYGSIGFKNLTDLESAIDETAILRFYYRKVKISIQTNLFAFIPQEVFDEGDAGRYAGFVGGGVTLTNAIKTASIKTVASFDTQLKEFLTKRFPSALILTQAEPFVEAALKFYSSESRQLFIGIAGEKFELLLTEGKKVIFYNLLPKHDADEFNYYILTIIKQLQINPKEVSVILSGEYDAEVIERLEKYFNEIHHVIAALVVNIPDDFKTIEQTRIFTLSALLLCE</sequence>
<dbReference type="RefSeq" id="WP_160843776.1">
    <property type="nucleotide sequence ID" value="NZ_WVHT01000002.1"/>
</dbReference>
<gene>
    <name evidence="1" type="ORF">GS399_06495</name>
</gene>
<evidence type="ECO:0000313" key="2">
    <source>
        <dbReference type="Proteomes" id="UP000466586"/>
    </source>
</evidence>
<reference evidence="1 2" key="1">
    <citation type="submission" date="2019-11" db="EMBL/GenBank/DDBJ databases">
        <title>Pedobacter sp. HMF7647 Genome sequencing and assembly.</title>
        <authorList>
            <person name="Kang H."/>
            <person name="Kim H."/>
            <person name="Joh K."/>
        </authorList>
    </citation>
    <scope>NUCLEOTIDE SEQUENCE [LARGE SCALE GENOMIC DNA]</scope>
    <source>
        <strain evidence="1 2">HMF7647</strain>
    </source>
</reference>
<name>A0A7K1Y7S8_9SPHI</name>
<dbReference type="InterPro" id="IPR024213">
    <property type="entry name" value="DUF3822"/>
</dbReference>
<dbReference type="Gene3D" id="3.30.420.260">
    <property type="match status" value="1"/>
</dbReference>
<dbReference type="Gene3D" id="3.30.420.250">
    <property type="match status" value="1"/>
</dbReference>
<dbReference type="Proteomes" id="UP000466586">
    <property type="component" value="Unassembled WGS sequence"/>
</dbReference>